<dbReference type="HOGENOM" id="CLU_2347758_0_0_1"/>
<feature type="region of interest" description="Disordered" evidence="1">
    <location>
        <begin position="63"/>
        <end position="97"/>
    </location>
</feature>
<proteinExistence type="predicted"/>
<dbReference type="Proteomes" id="UP000001471">
    <property type="component" value="Unassembled WGS sequence"/>
</dbReference>
<organism evidence="2 3">
    <name type="scientific">Pyrenophora tritici-repentis (strain Pt-1C-BFP)</name>
    <name type="common">Wheat tan spot fungus</name>
    <name type="synonym">Drechslera tritici-repentis</name>
    <dbReference type="NCBI Taxonomy" id="426418"/>
    <lineage>
        <taxon>Eukaryota</taxon>
        <taxon>Fungi</taxon>
        <taxon>Dikarya</taxon>
        <taxon>Ascomycota</taxon>
        <taxon>Pezizomycotina</taxon>
        <taxon>Dothideomycetes</taxon>
        <taxon>Pleosporomycetidae</taxon>
        <taxon>Pleosporales</taxon>
        <taxon>Pleosporineae</taxon>
        <taxon>Pleosporaceae</taxon>
        <taxon>Pyrenophora</taxon>
    </lineage>
</organism>
<reference evidence="3" key="1">
    <citation type="journal article" date="2013" name="G3 (Bethesda)">
        <title>Comparative genomics of a plant-pathogenic fungus, Pyrenophora tritici-repentis, reveals transduplication and the impact of repeat elements on pathogenicity and population divergence.</title>
        <authorList>
            <person name="Manning V.A."/>
            <person name="Pandelova I."/>
            <person name="Dhillon B."/>
            <person name="Wilhelm L.J."/>
            <person name="Goodwin S.B."/>
            <person name="Berlin A.M."/>
            <person name="Figueroa M."/>
            <person name="Freitag M."/>
            <person name="Hane J.K."/>
            <person name="Henrissat B."/>
            <person name="Holman W.H."/>
            <person name="Kodira C.D."/>
            <person name="Martin J."/>
            <person name="Oliver R.P."/>
            <person name="Robbertse B."/>
            <person name="Schackwitz W."/>
            <person name="Schwartz D.C."/>
            <person name="Spatafora J.W."/>
            <person name="Turgeon B.G."/>
            <person name="Yandava C."/>
            <person name="Young S."/>
            <person name="Zhou S."/>
            <person name="Zeng Q."/>
            <person name="Grigoriev I.V."/>
            <person name="Ma L.-J."/>
            <person name="Ciuffetti L.M."/>
        </authorList>
    </citation>
    <scope>NUCLEOTIDE SEQUENCE [LARGE SCALE GENOMIC DNA]</scope>
    <source>
        <strain evidence="3">Pt-1C-BFP</strain>
    </source>
</reference>
<feature type="compositionally biased region" description="Basic residues" evidence="1">
    <location>
        <begin position="1"/>
        <end position="11"/>
    </location>
</feature>
<dbReference type="AlphaFoldDB" id="B2WP29"/>
<name>B2WP29_PYRTR</name>
<evidence type="ECO:0000256" key="1">
    <source>
        <dbReference type="SAM" id="MobiDB-lite"/>
    </source>
</evidence>
<protein>
    <submittedName>
        <fullName evidence="2">Uncharacterized protein</fullName>
    </submittedName>
</protein>
<dbReference type="InParanoid" id="B2WP29"/>
<feature type="region of interest" description="Disordered" evidence="1">
    <location>
        <begin position="1"/>
        <end position="21"/>
    </location>
</feature>
<gene>
    <name evidence="2" type="ORF">PTRG_11739</name>
</gene>
<accession>B2WP29</accession>
<sequence length="97" mass="10986">MYLVRRAHCGRQGRDGDAQNTRRLGAFPASRLFPTPILATTELTNAWLRDSVHPETDVEAVFLHSRSSQRRRRPMAYGPSKRPSVDRDEPITPTQSA</sequence>
<evidence type="ECO:0000313" key="3">
    <source>
        <dbReference type="Proteomes" id="UP000001471"/>
    </source>
</evidence>
<evidence type="ECO:0000313" key="2">
    <source>
        <dbReference type="EMBL" id="EDU44789.1"/>
    </source>
</evidence>
<dbReference type="EMBL" id="DS231633">
    <property type="protein sequence ID" value="EDU44789.1"/>
    <property type="molecule type" value="Genomic_DNA"/>
</dbReference>